<dbReference type="Gene3D" id="3.40.50.12500">
    <property type="match status" value="1"/>
</dbReference>
<dbReference type="Pfam" id="PF17645">
    <property type="entry name" value="Amdase"/>
    <property type="match status" value="1"/>
</dbReference>
<protein>
    <recommendedName>
        <fullName evidence="3">Arylmalonate decarboxylase</fullName>
    </recommendedName>
</protein>
<dbReference type="EMBL" id="SACN01000002">
    <property type="protein sequence ID" value="RVT90984.1"/>
    <property type="molecule type" value="Genomic_DNA"/>
</dbReference>
<evidence type="ECO:0008006" key="3">
    <source>
        <dbReference type="Google" id="ProtNLM"/>
    </source>
</evidence>
<proteinExistence type="predicted"/>
<evidence type="ECO:0000313" key="2">
    <source>
        <dbReference type="Proteomes" id="UP000282971"/>
    </source>
</evidence>
<dbReference type="PANTHER" id="PTHR40267:SF1">
    <property type="entry name" value="BLR3294 PROTEIN"/>
    <property type="match status" value="1"/>
</dbReference>
<dbReference type="OrthoDB" id="483160at2"/>
<gene>
    <name evidence="1" type="ORF">EOD43_15745</name>
</gene>
<dbReference type="Proteomes" id="UP000282971">
    <property type="component" value="Unassembled WGS sequence"/>
</dbReference>
<dbReference type="AlphaFoldDB" id="A0A437M0E4"/>
<dbReference type="InterPro" id="IPR026286">
    <property type="entry name" value="MaiA/AMDase"/>
</dbReference>
<reference evidence="1 2" key="1">
    <citation type="submission" date="2019-01" db="EMBL/GenBank/DDBJ databases">
        <authorList>
            <person name="Chen W.-M."/>
        </authorList>
    </citation>
    <scope>NUCLEOTIDE SEQUENCE [LARGE SCALE GENOMIC DNA]</scope>
    <source>
        <strain evidence="1 2">CCP-7</strain>
    </source>
</reference>
<evidence type="ECO:0000313" key="1">
    <source>
        <dbReference type="EMBL" id="RVT90984.1"/>
    </source>
</evidence>
<dbReference type="InterPro" id="IPR053714">
    <property type="entry name" value="Iso_Racemase_Enz_sf"/>
</dbReference>
<comment type="caution">
    <text evidence="1">The sequence shown here is derived from an EMBL/GenBank/DDBJ whole genome shotgun (WGS) entry which is preliminary data.</text>
</comment>
<keyword evidence="2" id="KW-1185">Reference proteome</keyword>
<organism evidence="1 2">
    <name type="scientific">Sphingomonas crocodyli</name>
    <dbReference type="NCBI Taxonomy" id="1979270"/>
    <lineage>
        <taxon>Bacteria</taxon>
        <taxon>Pseudomonadati</taxon>
        <taxon>Pseudomonadota</taxon>
        <taxon>Alphaproteobacteria</taxon>
        <taxon>Sphingomonadales</taxon>
        <taxon>Sphingomonadaceae</taxon>
        <taxon>Sphingomonas</taxon>
    </lineage>
</organism>
<sequence length="251" mass="26654">MNPVREYGAAGRVGIAVPQANPVVEPEMGALMPAGVSVIASRLTSAEEDQRTRFTAYFEQLGETLKSYDTLRLDALGFACTASSYLVGAAREEELAAELSAHVGYPIVTGAQAILAAFARLDIRRVVVIAPYPQFVLDAGGDYFRAAGIEILAKHRVATRTSDTRTIYELTGDDAIAAAESIDLTGADALLFTGTGMPSLRAIDTLGARTGIPILSTNLCLAWALATRIGADMADGPHPLFNGWQDRIARL</sequence>
<dbReference type="PANTHER" id="PTHR40267">
    <property type="entry name" value="BLR3294 PROTEIN"/>
    <property type="match status" value="1"/>
</dbReference>
<dbReference type="RefSeq" id="WP_127744999.1">
    <property type="nucleotide sequence ID" value="NZ_SACN01000002.1"/>
</dbReference>
<accession>A0A437M0E4</accession>
<name>A0A437M0E4_9SPHN</name>